<dbReference type="EMBL" id="JBEVYD010000003">
    <property type="protein sequence ID" value="KAL3234377.1"/>
    <property type="molecule type" value="Genomic_DNA"/>
</dbReference>
<evidence type="ECO:0000256" key="10">
    <source>
        <dbReference type="ARBA" id="ARBA00023306"/>
    </source>
</evidence>
<evidence type="ECO:0000256" key="5">
    <source>
        <dbReference type="ARBA" id="ARBA00022454"/>
    </source>
</evidence>
<evidence type="ECO:0000256" key="12">
    <source>
        <dbReference type="SAM" id="MobiDB-lite"/>
    </source>
</evidence>
<evidence type="ECO:0000256" key="2">
    <source>
        <dbReference type="ARBA" id="ARBA00004496"/>
    </source>
</evidence>
<evidence type="ECO:0000256" key="6">
    <source>
        <dbReference type="ARBA" id="ARBA00022490"/>
    </source>
</evidence>
<feature type="compositionally biased region" description="Low complexity" evidence="12">
    <location>
        <begin position="379"/>
        <end position="393"/>
    </location>
</feature>
<name>A0ABR4NZ28_9SACH</name>
<dbReference type="PANTHER" id="PTHR13108">
    <property type="entry name" value="CONDENSIN COMPLEX SUBUNIT 2"/>
    <property type="match status" value="1"/>
</dbReference>
<protein>
    <recommendedName>
        <fullName evidence="4 11">Condensin complex subunit 2</fullName>
    </recommendedName>
</protein>
<dbReference type="InterPro" id="IPR022816">
    <property type="entry name" value="Condensin_barren_su2"/>
</dbReference>
<evidence type="ECO:0000313" key="13">
    <source>
        <dbReference type="EMBL" id="KAL3234377.1"/>
    </source>
</evidence>
<evidence type="ECO:0000256" key="4">
    <source>
        <dbReference type="ARBA" id="ARBA00016065"/>
    </source>
</evidence>
<organism evidence="13 14">
    <name type="scientific">Nakaseomyces bracarensis</name>
    <dbReference type="NCBI Taxonomy" id="273131"/>
    <lineage>
        <taxon>Eukaryota</taxon>
        <taxon>Fungi</taxon>
        <taxon>Dikarya</taxon>
        <taxon>Ascomycota</taxon>
        <taxon>Saccharomycotina</taxon>
        <taxon>Saccharomycetes</taxon>
        <taxon>Saccharomycetales</taxon>
        <taxon>Saccharomycetaceae</taxon>
        <taxon>Nakaseomyces</taxon>
    </lineage>
</organism>
<sequence>MSQLEDEGLFTNRSTVLANFEEWIKMATDNKINSRNSWNFALIDYFYDLNVLRDSENNINFQKASATLDGCVKIYSSRVDSVTSETGKLLSGLSQRKANEGKGTYEAGTDAEGGNEAGNDSVEIDPLTGLPVGNGSDEYLRKRRVHNRVLETTLVEFDTIRMKELDQELSIDPLFKKALVDFDEGGAKSLLLNTLSVDETGRVVFDASMNNSSENKPLDTISEKDETVDQRDSEVAESNEAGDVTRETEINSETSRLTNSIIEEDSKADLTLNKSFSNNFQYSMDDEVLGLGIEFIKFDDIAVSDISPSLKNLRNVVADINQAKGFIDSVNNKFDNFLTEEELKEAIPENDDGGIKDFDTGINEELEYSIHHEMDDNLSVNDNVFDDNNGNEDSLSDDDADDNIDSIMGSIMEQDLMAYFDEKMNKNWRGREHWKVSNYKKVNAVDNKTSSTENKPAPSGTGDDGKKNQADSKKDKKKAFEVNFLEMDPEIEDKVFESKKRTAIDMPQKSRFDDTHYLLPNDYHFSTAKITSLFIKPDAKMSIFKKKVRSKKSEIISPTSGENDLDNVPEIADEQFWADNYERQENEANGNDDEPEDSRIIGAAVENPFEDDGIDFNQAFEENSIGEESDKGLFPQTQEDMLKLHQPEAKVNYSRVSKKVDVRRLKKNIWLSVKSVVADKTEASETVITFTFTDITKNLSKFYSPDTLKDLSTSFCFICLLHLANEHGLQIKSTPDYQDLEVIYDTSLVEA</sequence>
<keyword evidence="10 11" id="KW-0131">Cell cycle</keyword>
<comment type="subcellular location">
    <subcellularLocation>
        <location evidence="1">Chromosome</location>
    </subcellularLocation>
    <subcellularLocation>
        <location evidence="2">Cytoplasm</location>
    </subcellularLocation>
</comment>
<dbReference type="PANTHER" id="PTHR13108:SF9">
    <property type="entry name" value="CONDENSIN COMPLEX SUBUNIT 2"/>
    <property type="match status" value="1"/>
</dbReference>
<feature type="compositionally biased region" description="Basic and acidic residues" evidence="12">
    <location>
        <begin position="221"/>
        <end position="234"/>
    </location>
</feature>
<dbReference type="PIRSF" id="PIRSF017126">
    <property type="entry name" value="Condensin_H"/>
    <property type="match status" value="1"/>
</dbReference>
<comment type="similarity">
    <text evidence="3 11">Belongs to the CND2 (condensin subunit 2) family.</text>
</comment>
<feature type="region of interest" description="Disordered" evidence="12">
    <location>
        <begin position="445"/>
        <end position="475"/>
    </location>
</feature>
<dbReference type="Pfam" id="PF05786">
    <property type="entry name" value="Cnd2"/>
    <property type="match status" value="1"/>
</dbReference>
<keyword evidence="8 11" id="KW-0498">Mitosis</keyword>
<keyword evidence="5" id="KW-0158">Chromosome</keyword>
<evidence type="ECO:0000256" key="7">
    <source>
        <dbReference type="ARBA" id="ARBA00022618"/>
    </source>
</evidence>
<feature type="region of interest" description="Disordered" evidence="12">
    <location>
        <begin position="100"/>
        <end position="126"/>
    </location>
</feature>
<evidence type="ECO:0000256" key="9">
    <source>
        <dbReference type="ARBA" id="ARBA00023067"/>
    </source>
</evidence>
<dbReference type="Proteomes" id="UP001623330">
    <property type="component" value="Unassembled WGS sequence"/>
</dbReference>
<feature type="region of interest" description="Disordered" evidence="12">
    <location>
        <begin position="379"/>
        <end position="405"/>
    </location>
</feature>
<feature type="compositionally biased region" description="Acidic residues" evidence="12">
    <location>
        <begin position="394"/>
        <end position="404"/>
    </location>
</feature>
<keyword evidence="9 11" id="KW-0226">DNA condensation</keyword>
<evidence type="ECO:0000256" key="1">
    <source>
        <dbReference type="ARBA" id="ARBA00004286"/>
    </source>
</evidence>
<keyword evidence="6" id="KW-0963">Cytoplasm</keyword>
<evidence type="ECO:0000256" key="11">
    <source>
        <dbReference type="PIRNR" id="PIRNR017126"/>
    </source>
</evidence>
<feature type="region of interest" description="Disordered" evidence="12">
    <location>
        <begin position="209"/>
        <end position="249"/>
    </location>
</feature>
<reference evidence="13 14" key="1">
    <citation type="submission" date="2024-05" db="EMBL/GenBank/DDBJ databases">
        <title>Long read based assembly of the Candida bracarensis genome reveals expanded adhesin content.</title>
        <authorList>
            <person name="Marcet-Houben M."/>
            <person name="Ksiezopolska E."/>
            <person name="Gabaldon T."/>
        </authorList>
    </citation>
    <scope>NUCLEOTIDE SEQUENCE [LARGE SCALE GENOMIC DNA]</scope>
    <source>
        <strain evidence="13 14">CBM6</strain>
    </source>
</reference>
<keyword evidence="7 11" id="KW-0132">Cell division</keyword>
<accession>A0ABR4NZ28</accession>
<keyword evidence="14" id="KW-1185">Reference proteome</keyword>
<comment type="caution">
    <text evidence="13">The sequence shown here is derived from an EMBL/GenBank/DDBJ whole genome shotgun (WGS) entry which is preliminary data.</text>
</comment>
<proteinExistence type="inferred from homology"/>
<evidence type="ECO:0000256" key="8">
    <source>
        <dbReference type="ARBA" id="ARBA00022776"/>
    </source>
</evidence>
<gene>
    <name evidence="13" type="ORF">RNJ44_03139</name>
</gene>
<comment type="function">
    <text evidence="11">Regulatory subunit of the condensin complex, a complex required for conversion of interphase chromatin into mitotic-like condense chromosomes.</text>
</comment>
<evidence type="ECO:0000256" key="3">
    <source>
        <dbReference type="ARBA" id="ARBA00009471"/>
    </source>
</evidence>
<evidence type="ECO:0000313" key="14">
    <source>
        <dbReference type="Proteomes" id="UP001623330"/>
    </source>
</evidence>
<feature type="compositionally biased region" description="Basic and acidic residues" evidence="12">
    <location>
        <begin position="463"/>
        <end position="475"/>
    </location>
</feature>